<dbReference type="EMBL" id="CP018477">
    <property type="protein sequence ID" value="ASV74860.1"/>
    <property type="molecule type" value="Genomic_DNA"/>
</dbReference>
<accession>A0A286RFX6</accession>
<organism evidence="2 3">
    <name type="scientific">Thermogutta terrifontis</name>
    <dbReference type="NCBI Taxonomy" id="1331910"/>
    <lineage>
        <taxon>Bacteria</taxon>
        <taxon>Pseudomonadati</taxon>
        <taxon>Planctomycetota</taxon>
        <taxon>Planctomycetia</taxon>
        <taxon>Pirellulales</taxon>
        <taxon>Thermoguttaceae</taxon>
        <taxon>Thermogutta</taxon>
    </lineage>
</organism>
<keyword evidence="3" id="KW-1185">Reference proteome</keyword>
<reference evidence="2 3" key="1">
    <citation type="journal article" name="Front. Microbiol.">
        <title>Sugar Metabolism of the First Thermophilic Planctomycete Thermogutta terrifontis: Comparative Genomic and Transcriptomic Approaches.</title>
        <authorList>
            <person name="Elcheninov A.G."/>
            <person name="Menzel P."/>
            <person name="Gudbergsdottir S.R."/>
            <person name="Slesarev A.I."/>
            <person name="Kadnikov V.V."/>
            <person name="Krogh A."/>
            <person name="Bonch-Osmolovskaya E.A."/>
            <person name="Peng X."/>
            <person name="Kublanov I.V."/>
        </authorList>
    </citation>
    <scope>NUCLEOTIDE SEQUENCE [LARGE SCALE GENOMIC DNA]</scope>
    <source>
        <strain evidence="2 3">R1</strain>
    </source>
</reference>
<feature type="region of interest" description="Disordered" evidence="1">
    <location>
        <begin position="238"/>
        <end position="257"/>
    </location>
</feature>
<protein>
    <submittedName>
        <fullName evidence="2">RecA/RadA recombinase</fullName>
    </submittedName>
</protein>
<feature type="compositionally biased region" description="Polar residues" evidence="1">
    <location>
        <begin position="238"/>
        <end position="249"/>
    </location>
</feature>
<dbReference type="AlphaFoldDB" id="A0A286RFX6"/>
<dbReference type="InterPro" id="IPR027417">
    <property type="entry name" value="P-loop_NTPase"/>
</dbReference>
<name>A0A286RFX6_9BACT</name>
<evidence type="ECO:0000256" key="1">
    <source>
        <dbReference type="SAM" id="MobiDB-lite"/>
    </source>
</evidence>
<proteinExistence type="predicted"/>
<dbReference type="Proteomes" id="UP000215086">
    <property type="component" value="Chromosome"/>
</dbReference>
<evidence type="ECO:0000313" key="3">
    <source>
        <dbReference type="Proteomes" id="UP000215086"/>
    </source>
</evidence>
<dbReference type="Gene3D" id="3.40.50.300">
    <property type="entry name" value="P-loop containing nucleotide triphosphate hydrolases"/>
    <property type="match status" value="1"/>
</dbReference>
<evidence type="ECO:0000313" key="2">
    <source>
        <dbReference type="EMBL" id="ASV74860.1"/>
    </source>
</evidence>
<dbReference type="SUPFAM" id="SSF52540">
    <property type="entry name" value="P-loop containing nucleoside triphosphate hydrolases"/>
    <property type="match status" value="1"/>
</dbReference>
<sequence length="257" mass="28249">MKAPPTSSQQAGDSRSLLVAALRQQIEAVSRRQVHSPSEGISTGLPEVDALLPQKRIFPGGFVEWLIPTEGTGGECLSLRMAWSIAVQRKGHLVIVDPTQEIYPPGLVYLGIDLQRTIFLHPASTKDAYWAITQVLRCSATGALWAHIDRLDTKTARRFQLAAEQGFTVGIFVRPFQAINEISWAQVRFLVQPQPAACARDTSQRRRIQVSVLRARGQWENIAGEVLIDDPADPLSQTFATPSLSQSPSFKGASLRA</sequence>
<gene>
    <name evidence="2" type="ORF">THTE_2258</name>
</gene>
<dbReference type="KEGG" id="ttf:THTE_2258"/>